<name>A0ABR3FBM2_9AGAR</name>
<dbReference type="EMBL" id="JBAHYK010000601">
    <property type="protein sequence ID" value="KAL0572650.1"/>
    <property type="molecule type" value="Genomic_DNA"/>
</dbReference>
<evidence type="ECO:0000313" key="1">
    <source>
        <dbReference type="EMBL" id="KAL0572650.1"/>
    </source>
</evidence>
<dbReference type="SUPFAM" id="SSF52047">
    <property type="entry name" value="RNI-like"/>
    <property type="match status" value="1"/>
</dbReference>
<keyword evidence="2" id="KW-1185">Reference proteome</keyword>
<comment type="caution">
    <text evidence="1">The sequence shown here is derived from an EMBL/GenBank/DDBJ whole genome shotgun (WGS) entry which is preliminary data.</text>
</comment>
<gene>
    <name evidence="1" type="ORF">V5O48_009308</name>
</gene>
<dbReference type="InterPro" id="IPR032675">
    <property type="entry name" value="LRR_dom_sf"/>
</dbReference>
<evidence type="ECO:0000313" key="2">
    <source>
        <dbReference type="Proteomes" id="UP001465976"/>
    </source>
</evidence>
<protein>
    <submittedName>
        <fullName evidence="1">Uncharacterized protein</fullName>
    </submittedName>
</protein>
<proteinExistence type="predicted"/>
<organism evidence="1 2">
    <name type="scientific">Marasmius crinis-equi</name>
    <dbReference type="NCBI Taxonomy" id="585013"/>
    <lineage>
        <taxon>Eukaryota</taxon>
        <taxon>Fungi</taxon>
        <taxon>Dikarya</taxon>
        <taxon>Basidiomycota</taxon>
        <taxon>Agaricomycotina</taxon>
        <taxon>Agaricomycetes</taxon>
        <taxon>Agaricomycetidae</taxon>
        <taxon>Agaricales</taxon>
        <taxon>Marasmiineae</taxon>
        <taxon>Marasmiaceae</taxon>
        <taxon>Marasmius</taxon>
    </lineage>
</organism>
<accession>A0ABR3FBM2</accession>
<sequence length="413" mass="45311">MSSYDDDDGEELVLAVLTGHLSHTASLDLHSPKTADDLEYILHATTSPAPSLHTLTLSIPYYAPGAPLSVSNEFMGGVAPLLKRLSLKACNLPWDSPLLQGLTHCELVIPLPLAGNLPLPKFARMLERCPDLEFLRIWRYLSIGNGSVPESVELPRLRSLEILSQMPILLQLMSKVKVSNSARINLGIEAGNASPDDVSRLLALSLPLSEDGKSGRKNPITVPSLQWSGGEGGFTGLFLNCWDIFPVQDIQDQPSFTLTRFFAEGTSVDCEENTHAMLKALSLSSVQALQLHNMSISSRTVEQFLSSLPNVVYFRLFTSETATPFIEMLGRSLGASEDRTIFLPRLNELILGKVVFGPAGPGIELKDLLIEKLFLRRDRGVGPKSLVFMGCQGLLKEDIVKLRMFIPHVVVEN</sequence>
<dbReference type="Proteomes" id="UP001465976">
    <property type="component" value="Unassembled WGS sequence"/>
</dbReference>
<reference evidence="1 2" key="1">
    <citation type="submission" date="2024-02" db="EMBL/GenBank/DDBJ databases">
        <title>A draft genome for the cacao thread blight pathogen Marasmius crinis-equi.</title>
        <authorList>
            <person name="Cohen S.P."/>
            <person name="Baruah I.K."/>
            <person name="Amoako-Attah I."/>
            <person name="Bukari Y."/>
            <person name="Meinhardt L.W."/>
            <person name="Bailey B.A."/>
        </authorList>
    </citation>
    <scope>NUCLEOTIDE SEQUENCE [LARGE SCALE GENOMIC DNA]</scope>
    <source>
        <strain evidence="1 2">GH-76</strain>
    </source>
</reference>
<dbReference type="Gene3D" id="3.80.10.10">
    <property type="entry name" value="Ribonuclease Inhibitor"/>
    <property type="match status" value="1"/>
</dbReference>